<sequence>FWNPSAGDNYPGNHNPHARWPRPGPGGSHPAHPRLFAAPPVAPVLVPQLGYPGCQPRGPHPRPAPGLPPVNPSAHGTGGPGMVTDKKMGKNMKKAHKKTHKCHESGPCSPSCSSSADSDRI</sequence>
<reference evidence="2" key="1">
    <citation type="submission" date="2024-06" db="UniProtKB">
        <authorList>
            <consortium name="Ensembl"/>
        </authorList>
    </citation>
    <scope>IDENTIFICATION</scope>
</reference>
<dbReference type="GeneTree" id="ENSGT01140000283061"/>
<name>M3YIS9_MUSPF</name>
<dbReference type="PANTHER" id="PTHR36287:SF1">
    <property type="entry name" value="PROLINE-RICH PROTEIN 13"/>
    <property type="match status" value="1"/>
</dbReference>
<protein>
    <submittedName>
        <fullName evidence="2">Uncharacterized protein</fullName>
    </submittedName>
</protein>
<feature type="compositionally biased region" description="Pro residues" evidence="1">
    <location>
        <begin position="61"/>
        <end position="71"/>
    </location>
</feature>
<feature type="compositionally biased region" description="Basic residues" evidence="1">
    <location>
        <begin position="89"/>
        <end position="101"/>
    </location>
</feature>
<dbReference type="HOGENOM" id="CLU_140437_0_0_1"/>
<evidence type="ECO:0000313" key="2">
    <source>
        <dbReference type="Ensembl" id="ENSMPUP00000011236.1"/>
    </source>
</evidence>
<organism evidence="2">
    <name type="scientific">Mustela putorius furo</name>
    <name type="common">European domestic ferret</name>
    <name type="synonym">Mustela furo</name>
    <dbReference type="NCBI Taxonomy" id="9669"/>
    <lineage>
        <taxon>Eukaryota</taxon>
        <taxon>Metazoa</taxon>
        <taxon>Chordata</taxon>
        <taxon>Craniata</taxon>
        <taxon>Vertebrata</taxon>
        <taxon>Euteleostomi</taxon>
        <taxon>Mammalia</taxon>
        <taxon>Eutheria</taxon>
        <taxon>Laurasiatheria</taxon>
        <taxon>Carnivora</taxon>
        <taxon>Caniformia</taxon>
        <taxon>Musteloidea</taxon>
        <taxon>Mustelidae</taxon>
        <taxon>Mustelinae</taxon>
        <taxon>Mustela</taxon>
    </lineage>
</organism>
<dbReference type="Ensembl" id="ENSMPUT00000011424.1">
    <property type="protein sequence ID" value="ENSMPUP00000011236.1"/>
    <property type="gene ID" value="ENSMPUG00000011328.1"/>
</dbReference>
<dbReference type="EMBL" id="AEYP01019609">
    <property type="status" value="NOT_ANNOTATED_CDS"/>
    <property type="molecule type" value="Genomic_DNA"/>
</dbReference>
<dbReference type="STRING" id="9669.ENSMPUP00000011236"/>
<accession>M3YIS9</accession>
<proteinExistence type="predicted"/>
<dbReference type="OMA" id="PNIGCPV"/>
<dbReference type="PANTHER" id="PTHR36287">
    <property type="match status" value="1"/>
</dbReference>
<feature type="compositionally biased region" description="Low complexity" evidence="1">
    <location>
        <begin position="33"/>
        <end position="49"/>
    </location>
</feature>
<evidence type="ECO:0000256" key="1">
    <source>
        <dbReference type="SAM" id="MobiDB-lite"/>
    </source>
</evidence>
<dbReference type="AlphaFoldDB" id="M3YIS9"/>
<feature type="region of interest" description="Disordered" evidence="1">
    <location>
        <begin position="1"/>
        <end position="121"/>
    </location>
</feature>
<feature type="compositionally biased region" description="Low complexity" evidence="1">
    <location>
        <begin position="105"/>
        <end position="121"/>
    </location>
</feature>
<dbReference type="InParanoid" id="M3YIS9"/>